<reference evidence="1" key="1">
    <citation type="submission" date="2014-09" db="EMBL/GenBank/DDBJ databases">
        <authorList>
            <person name="Magalhaes I.L.F."/>
            <person name="Oliveira U."/>
            <person name="Santos F.R."/>
            <person name="Vidigal T.H.D.A."/>
            <person name="Brescovit A.D."/>
            <person name="Santos A.J."/>
        </authorList>
    </citation>
    <scope>NUCLEOTIDE SEQUENCE</scope>
    <source>
        <tissue evidence="1">Shoot tissue taken approximately 20 cm above the soil surface</tissue>
    </source>
</reference>
<sequence>MELNNFLYL</sequence>
<reference evidence="1" key="2">
    <citation type="journal article" date="2015" name="Data Brief">
        <title>Shoot transcriptome of the giant reed, Arundo donax.</title>
        <authorList>
            <person name="Barrero R.A."/>
            <person name="Guerrero F.D."/>
            <person name="Moolhuijzen P."/>
            <person name="Goolsby J.A."/>
            <person name="Tidwell J."/>
            <person name="Bellgard S.E."/>
            <person name="Bellgard M.I."/>
        </authorList>
    </citation>
    <scope>NUCLEOTIDE SEQUENCE</scope>
    <source>
        <tissue evidence="1">Shoot tissue taken approximately 20 cm above the soil surface</tissue>
    </source>
</reference>
<protein>
    <submittedName>
        <fullName evidence="1">Uncharacterized protein</fullName>
    </submittedName>
</protein>
<proteinExistence type="predicted"/>
<organism evidence="1">
    <name type="scientific">Arundo donax</name>
    <name type="common">Giant reed</name>
    <name type="synonym">Donax arundinaceus</name>
    <dbReference type="NCBI Taxonomy" id="35708"/>
    <lineage>
        <taxon>Eukaryota</taxon>
        <taxon>Viridiplantae</taxon>
        <taxon>Streptophyta</taxon>
        <taxon>Embryophyta</taxon>
        <taxon>Tracheophyta</taxon>
        <taxon>Spermatophyta</taxon>
        <taxon>Magnoliopsida</taxon>
        <taxon>Liliopsida</taxon>
        <taxon>Poales</taxon>
        <taxon>Poaceae</taxon>
        <taxon>PACMAD clade</taxon>
        <taxon>Arundinoideae</taxon>
        <taxon>Arundineae</taxon>
        <taxon>Arundo</taxon>
    </lineage>
</organism>
<accession>A0A0A9B0U9</accession>
<evidence type="ECO:0000313" key="1">
    <source>
        <dbReference type="EMBL" id="JAD55758.1"/>
    </source>
</evidence>
<name>A0A0A9B0U9_ARUDO</name>
<dbReference type="EMBL" id="GBRH01242137">
    <property type="protein sequence ID" value="JAD55758.1"/>
    <property type="molecule type" value="Transcribed_RNA"/>
</dbReference>